<comment type="caution">
    <text evidence="2">The sequence shown here is derived from an EMBL/GenBank/DDBJ whole genome shotgun (WGS) entry which is preliminary data.</text>
</comment>
<feature type="transmembrane region" description="Helical" evidence="1">
    <location>
        <begin position="16"/>
        <end position="37"/>
    </location>
</feature>
<keyword evidence="1" id="KW-1133">Transmembrane helix</keyword>
<evidence type="ECO:0000313" key="3">
    <source>
        <dbReference type="Proteomes" id="UP000616839"/>
    </source>
</evidence>
<organism evidence="2 3">
    <name type="scientific">Nocardioides donggukensis</name>
    <dbReference type="NCBI Taxonomy" id="2774019"/>
    <lineage>
        <taxon>Bacteria</taxon>
        <taxon>Bacillati</taxon>
        <taxon>Actinomycetota</taxon>
        <taxon>Actinomycetes</taxon>
        <taxon>Propionibacteriales</taxon>
        <taxon>Nocardioidaceae</taxon>
        <taxon>Nocardioides</taxon>
    </lineage>
</organism>
<gene>
    <name evidence="2" type="ORF">IE331_10760</name>
</gene>
<reference evidence="2" key="1">
    <citation type="submission" date="2020-09" db="EMBL/GenBank/DDBJ databases">
        <title>Nocardioides sp. strain MJB4 16S ribosomal RNA gene Genome sequencing and assembly.</title>
        <authorList>
            <person name="Kim I."/>
        </authorList>
    </citation>
    <scope>NUCLEOTIDE SEQUENCE</scope>
    <source>
        <strain evidence="2">MJB4</strain>
    </source>
</reference>
<sequence>MTTESQHHSPFRGGSVLLGAAVATFLVGLVVTLVGAATGGAPAAYGALTGVLLVIVVFAFGAGTVHLVAGLVPAASLLVALLTYTLQVAAMAVAFVTLDSSGLLDATLDRRWLAGAVIVGTLGWLASQIVLAVRLRLPAYDLPEERAGSGLRERPEAGAR</sequence>
<keyword evidence="3" id="KW-1185">Reference proteome</keyword>
<feature type="transmembrane region" description="Helical" evidence="1">
    <location>
        <begin position="112"/>
        <end position="133"/>
    </location>
</feature>
<evidence type="ECO:0000313" key="2">
    <source>
        <dbReference type="EMBL" id="MBD8870103.1"/>
    </source>
</evidence>
<keyword evidence="1" id="KW-0812">Transmembrane</keyword>
<accession>A0A927PZF9</accession>
<feature type="transmembrane region" description="Helical" evidence="1">
    <location>
        <begin position="43"/>
        <end position="65"/>
    </location>
</feature>
<dbReference type="EMBL" id="JACYXZ010000003">
    <property type="protein sequence ID" value="MBD8870103.1"/>
    <property type="molecule type" value="Genomic_DNA"/>
</dbReference>
<proteinExistence type="predicted"/>
<name>A0A927PZF9_9ACTN</name>
<dbReference type="RefSeq" id="WP_192143420.1">
    <property type="nucleotide sequence ID" value="NZ_JACYXZ010000003.1"/>
</dbReference>
<feature type="transmembrane region" description="Helical" evidence="1">
    <location>
        <begin position="77"/>
        <end position="97"/>
    </location>
</feature>
<keyword evidence="1" id="KW-0472">Membrane</keyword>
<evidence type="ECO:0000256" key="1">
    <source>
        <dbReference type="SAM" id="Phobius"/>
    </source>
</evidence>
<protein>
    <recommendedName>
        <fullName evidence="4">ATP synthase protein I</fullName>
    </recommendedName>
</protein>
<dbReference type="AlphaFoldDB" id="A0A927PZF9"/>
<evidence type="ECO:0008006" key="4">
    <source>
        <dbReference type="Google" id="ProtNLM"/>
    </source>
</evidence>
<dbReference type="Proteomes" id="UP000616839">
    <property type="component" value="Unassembled WGS sequence"/>
</dbReference>